<dbReference type="Pfam" id="PF05569">
    <property type="entry name" value="Peptidase_M56"/>
    <property type="match status" value="1"/>
</dbReference>
<evidence type="ECO:0000313" key="4">
    <source>
        <dbReference type="EMBL" id="MBC8587045.1"/>
    </source>
</evidence>
<sequence>MKTLNMVFKMSITGTIIFFIFTLLKPITKKHFNSSWHYKMLILVLTFFIIPVDNFIKLPINPISNVFNSEIGESTVPKNINKKEETKGIENNTKIEKGIPEYKVEDNLTNKDVNQIQTENQDLQNIELNINNYKDMIKYIWFIGAIALLLLKIISYIRFKSSILKKSRVVEEENIVKLFNICKNELNLNTNKNVQLIACNTIGSPMLIGIFHPIVLIPRIDEDYKRLKMIFLHELNHYKRKDIIIKAFGLIINAIHWFNPFVYILLKEVDKYCEYSIDEKVVEEMDIDERKYYGETILSLISSSMLKKSSLTTAMGSNGKQLKTRLENMIYSVKITRKKQIISLFIAILILTSGFTAACSILPDSIIVQNESLAVYIKEEGLYYSYLNGENEIKIYDGNSFEYPLISSAGNYIAYTKEGSLYIYSIKDKSYEKIDDGIEHYYRSYDWIDDETIVYGSNNKPGFTLLNVVSREKTEHLDEYYYTGLMTSKNNMVYGAKYSRWTTSEGDFIANDGIVEINLNNYDKKNKEFFTNIIVEGRKSTEETIGYDPAVWDISDDGRYIYIMEKPASGSLSADGIGVGIYDVKEKTHTEFADINSLYTADKDKLLKELYTKPTDITTLADKNHLTINPNHNIIGLIEGAGRDMIENKRVVLLNINKDKSYDIINVTGNDLVAMTPSFTLDGNKLLYSATKAINPSTITDYNQIYNNWENQPYSIYEYDLESSKVKRITEGSNCDFMPMDISNNEILFIRYKGNDYYSLIKLVNGKENIVADNIMFSGGKDNYPFVFYGHIETEKGMDIFISKNNKFNKEKDIDTGKMDELYKLKGTYIGDNSRVGNIINLLEFPEELTLGGIELFTKEEPFGLRINFQANNEIIAKYMSNSSDYLWRPQSMILFSLIDNLDYIQYGINSEAEYSINSDGVGITASYINRKVADSLTISTLGHKISEVTGSKKLFKEFYNIYGDKYNIKTNQPEGFVGHIVIEDNTLHFKEVEIVEWDDQEKVKELKLNESDFPDGYSIIDKDNGGTTFELTDETIYTFTDVDLYFVNEPESNRLYATIKKDEFLKHLGKLNDIPLSEQTLPYFIEAKDGKVISITEKFKYTI</sequence>
<dbReference type="CDD" id="cd07341">
    <property type="entry name" value="M56_BlaR1_MecR1_like"/>
    <property type="match status" value="1"/>
</dbReference>
<organism evidence="4 5">
    <name type="scientific">Paratissierella segnis</name>
    <dbReference type="NCBI Taxonomy" id="2763679"/>
    <lineage>
        <taxon>Bacteria</taxon>
        <taxon>Bacillati</taxon>
        <taxon>Bacillota</taxon>
        <taxon>Tissierellia</taxon>
        <taxon>Tissierellales</taxon>
        <taxon>Tissierellaceae</taxon>
        <taxon>Paratissierella</taxon>
    </lineage>
</organism>
<proteinExistence type="predicted"/>
<gene>
    <name evidence="4" type="ORF">H8707_02160</name>
</gene>
<dbReference type="RefSeq" id="WP_262428516.1">
    <property type="nucleotide sequence ID" value="NZ_JACRTG010000007.1"/>
</dbReference>
<dbReference type="SUPFAM" id="SSF82171">
    <property type="entry name" value="DPP6 N-terminal domain-like"/>
    <property type="match status" value="1"/>
</dbReference>
<dbReference type="InterPro" id="IPR032250">
    <property type="entry name" value="DUF4825"/>
</dbReference>
<keyword evidence="1" id="KW-0812">Transmembrane</keyword>
<keyword evidence="5" id="KW-1185">Reference proteome</keyword>
<feature type="transmembrane region" description="Helical" evidence="1">
    <location>
        <begin position="36"/>
        <end position="56"/>
    </location>
</feature>
<feature type="domain" description="Peptidase M56" evidence="2">
    <location>
        <begin position="6"/>
        <end position="328"/>
    </location>
</feature>
<dbReference type="AlphaFoldDB" id="A0A926ER93"/>
<evidence type="ECO:0000256" key="1">
    <source>
        <dbReference type="SAM" id="Phobius"/>
    </source>
</evidence>
<accession>A0A926ER93</accession>
<feature type="domain" description="DUF4825" evidence="3">
    <location>
        <begin position="822"/>
        <end position="917"/>
    </location>
</feature>
<evidence type="ECO:0000259" key="2">
    <source>
        <dbReference type="Pfam" id="PF05569"/>
    </source>
</evidence>
<dbReference type="InterPro" id="IPR008756">
    <property type="entry name" value="Peptidase_M56"/>
</dbReference>
<feature type="transmembrane region" description="Helical" evidence="1">
    <location>
        <begin position="341"/>
        <end position="363"/>
    </location>
</feature>
<evidence type="ECO:0000313" key="5">
    <source>
        <dbReference type="Proteomes" id="UP000601171"/>
    </source>
</evidence>
<feature type="transmembrane region" description="Helical" evidence="1">
    <location>
        <begin position="6"/>
        <end position="24"/>
    </location>
</feature>
<dbReference type="Pfam" id="PF16107">
    <property type="entry name" value="DUF4825"/>
    <property type="match status" value="1"/>
</dbReference>
<dbReference type="EMBL" id="JACRTG010000007">
    <property type="protein sequence ID" value="MBC8587045.1"/>
    <property type="molecule type" value="Genomic_DNA"/>
</dbReference>
<dbReference type="InterPro" id="IPR052173">
    <property type="entry name" value="Beta-lactam_resp_regulator"/>
</dbReference>
<comment type="caution">
    <text evidence="4">The sequence shown here is derived from an EMBL/GenBank/DDBJ whole genome shotgun (WGS) entry which is preliminary data.</text>
</comment>
<protein>
    <submittedName>
        <fullName evidence="4">DUF4825 domain-containing protein</fullName>
    </submittedName>
</protein>
<evidence type="ECO:0000259" key="3">
    <source>
        <dbReference type="Pfam" id="PF16107"/>
    </source>
</evidence>
<feature type="transmembrane region" description="Helical" evidence="1">
    <location>
        <begin position="139"/>
        <end position="159"/>
    </location>
</feature>
<reference evidence="4" key="1">
    <citation type="submission" date="2020-08" db="EMBL/GenBank/DDBJ databases">
        <title>Genome public.</title>
        <authorList>
            <person name="Liu C."/>
            <person name="Sun Q."/>
        </authorList>
    </citation>
    <scope>NUCLEOTIDE SEQUENCE</scope>
    <source>
        <strain evidence="4">BX21</strain>
    </source>
</reference>
<dbReference type="PANTHER" id="PTHR34978">
    <property type="entry name" value="POSSIBLE SENSOR-TRANSDUCER PROTEIN BLAR"/>
    <property type="match status" value="1"/>
</dbReference>
<keyword evidence="1" id="KW-1133">Transmembrane helix</keyword>
<dbReference type="Proteomes" id="UP000601171">
    <property type="component" value="Unassembled WGS sequence"/>
</dbReference>
<name>A0A926ER93_9FIRM</name>
<keyword evidence="1" id="KW-0472">Membrane</keyword>
<dbReference type="PANTHER" id="PTHR34978:SF3">
    <property type="entry name" value="SLR0241 PROTEIN"/>
    <property type="match status" value="1"/>
</dbReference>